<sequence length="52" mass="5375">MQLKYITAIVFLVIAHVSAAPAPCCIGHPCVCATELEARGRGGYDLSSVGKG</sequence>
<keyword evidence="3" id="KW-1185">Reference proteome</keyword>
<evidence type="ECO:0000313" key="2">
    <source>
        <dbReference type="EMBL" id="KAF9465516.1"/>
    </source>
</evidence>
<accession>A0A9P6CGP7</accession>
<comment type="caution">
    <text evidence="2">The sequence shown here is derived from an EMBL/GenBank/DDBJ whole genome shotgun (WGS) entry which is preliminary data.</text>
</comment>
<proteinExistence type="predicted"/>
<dbReference type="EMBL" id="MU150247">
    <property type="protein sequence ID" value="KAF9465516.1"/>
    <property type="molecule type" value="Genomic_DNA"/>
</dbReference>
<evidence type="ECO:0000256" key="1">
    <source>
        <dbReference type="SAM" id="SignalP"/>
    </source>
</evidence>
<dbReference type="Proteomes" id="UP000807353">
    <property type="component" value="Unassembled WGS sequence"/>
</dbReference>
<organism evidence="2 3">
    <name type="scientific">Collybia nuda</name>
    <dbReference type="NCBI Taxonomy" id="64659"/>
    <lineage>
        <taxon>Eukaryota</taxon>
        <taxon>Fungi</taxon>
        <taxon>Dikarya</taxon>
        <taxon>Basidiomycota</taxon>
        <taxon>Agaricomycotina</taxon>
        <taxon>Agaricomycetes</taxon>
        <taxon>Agaricomycetidae</taxon>
        <taxon>Agaricales</taxon>
        <taxon>Tricholomatineae</taxon>
        <taxon>Clitocybaceae</taxon>
        <taxon>Collybia</taxon>
    </lineage>
</organism>
<feature type="chain" id="PRO_5040249602" evidence="1">
    <location>
        <begin position="20"/>
        <end position="52"/>
    </location>
</feature>
<feature type="signal peptide" evidence="1">
    <location>
        <begin position="1"/>
        <end position="19"/>
    </location>
</feature>
<evidence type="ECO:0000313" key="3">
    <source>
        <dbReference type="Proteomes" id="UP000807353"/>
    </source>
</evidence>
<dbReference type="AlphaFoldDB" id="A0A9P6CGP7"/>
<protein>
    <submittedName>
        <fullName evidence="2">Uncharacterized protein</fullName>
    </submittedName>
</protein>
<gene>
    <name evidence="2" type="ORF">BDZ94DRAFT_1253994</name>
</gene>
<name>A0A9P6CGP7_9AGAR</name>
<keyword evidence="1" id="KW-0732">Signal</keyword>
<reference evidence="2" key="1">
    <citation type="submission" date="2020-11" db="EMBL/GenBank/DDBJ databases">
        <authorList>
            <consortium name="DOE Joint Genome Institute"/>
            <person name="Ahrendt S."/>
            <person name="Riley R."/>
            <person name="Andreopoulos W."/>
            <person name="Labutti K."/>
            <person name="Pangilinan J."/>
            <person name="Ruiz-Duenas F.J."/>
            <person name="Barrasa J.M."/>
            <person name="Sanchez-Garcia M."/>
            <person name="Camarero S."/>
            <person name="Miyauchi S."/>
            <person name="Serrano A."/>
            <person name="Linde D."/>
            <person name="Babiker R."/>
            <person name="Drula E."/>
            <person name="Ayuso-Fernandez I."/>
            <person name="Pacheco R."/>
            <person name="Padilla G."/>
            <person name="Ferreira P."/>
            <person name="Barriuso J."/>
            <person name="Kellner H."/>
            <person name="Castanera R."/>
            <person name="Alfaro M."/>
            <person name="Ramirez L."/>
            <person name="Pisabarro A.G."/>
            <person name="Kuo A."/>
            <person name="Tritt A."/>
            <person name="Lipzen A."/>
            <person name="He G."/>
            <person name="Yan M."/>
            <person name="Ng V."/>
            <person name="Cullen D."/>
            <person name="Martin F."/>
            <person name="Rosso M.-N."/>
            <person name="Henrissat B."/>
            <person name="Hibbett D."/>
            <person name="Martinez A.T."/>
            <person name="Grigoriev I.V."/>
        </authorList>
    </citation>
    <scope>NUCLEOTIDE SEQUENCE</scope>
    <source>
        <strain evidence="2">CBS 247.69</strain>
    </source>
</reference>